<sequence length="91" mass="9862">MSFAPEQSIIHEEMTVMLIDGNLDTKPWFGEVQTKGKYVQVDLGGMVSVKSVAVVISDGEGDFFGMVICSSPMMVKLGKPSIPSIIPATRR</sequence>
<protein>
    <submittedName>
        <fullName evidence="1">Uncharacterized protein</fullName>
    </submittedName>
</protein>
<dbReference type="EMBL" id="JARLKZ010000023">
    <property type="protein sequence ID" value="MEC0243381.1"/>
    <property type="molecule type" value="Genomic_DNA"/>
</dbReference>
<name>A0ABU6GUJ9_9BACL</name>
<evidence type="ECO:0000313" key="2">
    <source>
        <dbReference type="Proteomes" id="UP001344632"/>
    </source>
</evidence>
<dbReference type="InterPro" id="IPR008979">
    <property type="entry name" value="Galactose-bd-like_sf"/>
</dbReference>
<organism evidence="1 2">
    <name type="scientific">Paenibacillus dokdonensis</name>
    <dbReference type="NCBI Taxonomy" id="2567944"/>
    <lineage>
        <taxon>Bacteria</taxon>
        <taxon>Bacillati</taxon>
        <taxon>Bacillota</taxon>
        <taxon>Bacilli</taxon>
        <taxon>Bacillales</taxon>
        <taxon>Paenibacillaceae</taxon>
        <taxon>Paenibacillus</taxon>
    </lineage>
</organism>
<evidence type="ECO:0000313" key="1">
    <source>
        <dbReference type="EMBL" id="MEC0243381.1"/>
    </source>
</evidence>
<comment type="caution">
    <text evidence="1">The sequence shown here is derived from an EMBL/GenBank/DDBJ whole genome shotgun (WGS) entry which is preliminary data.</text>
</comment>
<dbReference type="SUPFAM" id="SSF49785">
    <property type="entry name" value="Galactose-binding domain-like"/>
    <property type="match status" value="1"/>
</dbReference>
<dbReference type="Proteomes" id="UP001344632">
    <property type="component" value="Unassembled WGS sequence"/>
</dbReference>
<keyword evidence="2" id="KW-1185">Reference proteome</keyword>
<reference evidence="1 2" key="1">
    <citation type="submission" date="2023-03" db="EMBL/GenBank/DDBJ databases">
        <title>Bacillus Genome Sequencing.</title>
        <authorList>
            <person name="Dunlap C."/>
        </authorList>
    </citation>
    <scope>NUCLEOTIDE SEQUENCE [LARGE SCALE GENOMIC DNA]</scope>
    <source>
        <strain evidence="1 2">BD-525</strain>
    </source>
</reference>
<dbReference type="Gene3D" id="2.60.120.260">
    <property type="entry name" value="Galactose-binding domain-like"/>
    <property type="match status" value="1"/>
</dbReference>
<dbReference type="RefSeq" id="WP_326091085.1">
    <property type="nucleotide sequence ID" value="NZ_JARLKZ010000023.1"/>
</dbReference>
<proteinExistence type="predicted"/>
<gene>
    <name evidence="1" type="ORF">P4H66_26555</name>
</gene>
<accession>A0ABU6GUJ9</accession>